<organism evidence="4">
    <name type="scientific">Rhizochromulina marina</name>
    <dbReference type="NCBI Taxonomy" id="1034831"/>
    <lineage>
        <taxon>Eukaryota</taxon>
        <taxon>Sar</taxon>
        <taxon>Stramenopiles</taxon>
        <taxon>Ochrophyta</taxon>
        <taxon>Dictyochophyceae</taxon>
        <taxon>Rhizochromulinales</taxon>
        <taxon>Rhizochromulina</taxon>
    </lineage>
</organism>
<feature type="region of interest" description="Disordered" evidence="1">
    <location>
        <begin position="1"/>
        <end position="21"/>
    </location>
</feature>
<dbReference type="GO" id="GO:0016717">
    <property type="term" value="F:oxidoreductase activity, acting on paired donors, with oxidation of a pair of donors resulting in the reduction of molecular oxygen to two molecules of water"/>
    <property type="evidence" value="ECO:0007669"/>
    <property type="project" value="TreeGrafter"/>
</dbReference>
<dbReference type="CDD" id="cd03506">
    <property type="entry name" value="Delta6-FADS-like"/>
    <property type="match status" value="1"/>
</dbReference>
<accession>A0A7S2RKE5</accession>
<feature type="transmembrane region" description="Helical" evidence="2">
    <location>
        <begin position="135"/>
        <end position="156"/>
    </location>
</feature>
<dbReference type="GO" id="GO:0016020">
    <property type="term" value="C:membrane"/>
    <property type="evidence" value="ECO:0007669"/>
    <property type="project" value="TreeGrafter"/>
</dbReference>
<dbReference type="InterPro" id="IPR036400">
    <property type="entry name" value="Cyt_B5-like_heme/steroid_sf"/>
</dbReference>
<keyword evidence="2" id="KW-0812">Transmembrane</keyword>
<dbReference type="PROSITE" id="PS50255">
    <property type="entry name" value="CYTOCHROME_B5_2"/>
    <property type="match status" value="1"/>
</dbReference>
<evidence type="ECO:0000259" key="3">
    <source>
        <dbReference type="PROSITE" id="PS50255"/>
    </source>
</evidence>
<feature type="transmembrane region" description="Helical" evidence="2">
    <location>
        <begin position="291"/>
        <end position="310"/>
    </location>
</feature>
<gene>
    <name evidence="4" type="ORF">RMAR1173_LOCUS5469</name>
</gene>
<dbReference type="EMBL" id="HBHJ01008419">
    <property type="protein sequence ID" value="CAD9673649.1"/>
    <property type="molecule type" value="Transcribed_RNA"/>
</dbReference>
<dbReference type="SMART" id="SM01117">
    <property type="entry name" value="Cyt-b5"/>
    <property type="match status" value="1"/>
</dbReference>
<dbReference type="Pfam" id="PF00487">
    <property type="entry name" value="FA_desaturase"/>
    <property type="match status" value="1"/>
</dbReference>
<dbReference type="InterPro" id="IPR001199">
    <property type="entry name" value="Cyt_B5-like_heme/steroid-bd"/>
</dbReference>
<feature type="transmembrane region" description="Helical" evidence="2">
    <location>
        <begin position="322"/>
        <end position="344"/>
    </location>
</feature>
<dbReference type="AlphaFoldDB" id="A0A7S2RKE5"/>
<dbReference type="InterPro" id="IPR005804">
    <property type="entry name" value="FA_desaturase_dom"/>
</dbReference>
<dbReference type="Pfam" id="PF00173">
    <property type="entry name" value="Cyt-b5"/>
    <property type="match status" value="1"/>
</dbReference>
<dbReference type="SUPFAM" id="SSF55856">
    <property type="entry name" value="Cytochrome b5-like heme/steroid binding domain"/>
    <property type="match status" value="1"/>
</dbReference>
<keyword evidence="2" id="KW-1133">Transmembrane helix</keyword>
<protein>
    <recommendedName>
        <fullName evidence="3">Cytochrome b5 heme-binding domain-containing protein</fullName>
    </recommendedName>
</protein>
<evidence type="ECO:0000313" key="4">
    <source>
        <dbReference type="EMBL" id="CAD9673649.1"/>
    </source>
</evidence>
<reference evidence="4" key="1">
    <citation type="submission" date="2021-01" db="EMBL/GenBank/DDBJ databases">
        <authorList>
            <person name="Corre E."/>
            <person name="Pelletier E."/>
            <person name="Niang G."/>
            <person name="Scheremetjew M."/>
            <person name="Finn R."/>
            <person name="Kale V."/>
            <person name="Holt S."/>
            <person name="Cochrane G."/>
            <person name="Meng A."/>
            <person name="Brown T."/>
            <person name="Cohen L."/>
        </authorList>
    </citation>
    <scope>NUCLEOTIDE SEQUENCE</scope>
    <source>
        <strain evidence="4">CCMP1243</strain>
    </source>
</reference>
<dbReference type="PANTHER" id="PTHR19353:SF75">
    <property type="entry name" value="FATTY ACID DESATURASE, PUTATIVE-RELATED"/>
    <property type="match status" value="1"/>
</dbReference>
<evidence type="ECO:0000256" key="1">
    <source>
        <dbReference type="SAM" id="MobiDB-lite"/>
    </source>
</evidence>
<dbReference type="GO" id="GO:0006629">
    <property type="term" value="P:lipid metabolic process"/>
    <property type="evidence" value="ECO:0007669"/>
    <property type="project" value="InterPro"/>
</dbReference>
<proteinExistence type="predicted"/>
<keyword evidence="2" id="KW-0472">Membrane</keyword>
<evidence type="ECO:0000256" key="2">
    <source>
        <dbReference type="SAM" id="Phobius"/>
    </source>
</evidence>
<feature type="transmembrane region" description="Helical" evidence="2">
    <location>
        <begin position="162"/>
        <end position="181"/>
    </location>
</feature>
<feature type="domain" description="Cytochrome b5 heme-binding" evidence="3">
    <location>
        <begin position="47"/>
        <end position="104"/>
    </location>
</feature>
<dbReference type="PIRSF" id="PIRSF015921">
    <property type="entry name" value="FA_sphinglp_des"/>
    <property type="match status" value="1"/>
</dbReference>
<dbReference type="PANTHER" id="PTHR19353">
    <property type="entry name" value="FATTY ACID DESATURASE 2"/>
    <property type="match status" value="1"/>
</dbReference>
<name>A0A7S2RKE5_9STRA</name>
<feature type="transmembrane region" description="Helical" evidence="2">
    <location>
        <begin position="257"/>
        <end position="279"/>
    </location>
</feature>
<dbReference type="Gene3D" id="3.10.120.10">
    <property type="entry name" value="Cytochrome b5-like heme/steroid binding domain"/>
    <property type="match status" value="1"/>
</dbReference>
<sequence>MPGPDSPHRRPVMAPKEQPADVQDFAQPVSEAPLYTRKQVASRPDLLIVHDEVYSAARFQSQHPGGAVFVSMFGGRDATEAFMEYHSREFPRQRMAEFLEGRLHPDDKPTPYDKDYLKLAREVLKDLPNRGFAPAAYWVKLAVIMSAAVATEAYLFFVERSLAGSLFLGWLFALIGLNIQHDANHGTLSRHGNVNWFFGLAQDYIGGSSILWLQEHVVLHHLFTNDTEKDPDIALGAPAIKLNPTHPVLPWYALQHLYVFPGQAMFGIKILFLDFIELLRYQWVGVKISPLANYMYLPSILMKLGFYFRFVVLPLYQNPSLHTAMCVLTTVMMGAGYLAFFFTLSHNFAGVAHVGPGGGTPRDASFMKRQVETSSNVGGRLLAVVNGGLNYQIEHHLFPRIHHAHYANIAPKVRVFCEKKGLKYVHYPTITENLFAMMAYLRQQGTDKGKFSVSRTIATLRKVLLEDHH</sequence>
<dbReference type="InterPro" id="IPR012171">
    <property type="entry name" value="Fatty_acid_desaturase"/>
</dbReference>